<dbReference type="EMBL" id="DTMQ01000039">
    <property type="protein sequence ID" value="HGE99578.1"/>
    <property type="molecule type" value="Genomic_DNA"/>
</dbReference>
<dbReference type="Gene3D" id="1.20.120.1630">
    <property type="match status" value="1"/>
</dbReference>
<evidence type="ECO:0000256" key="3">
    <source>
        <dbReference type="ARBA" id="ARBA00022989"/>
    </source>
</evidence>
<keyword evidence="4 5" id="KW-0472">Membrane</keyword>
<feature type="transmembrane region" description="Helical" evidence="5">
    <location>
        <begin position="148"/>
        <end position="166"/>
    </location>
</feature>
<dbReference type="GO" id="GO:0016020">
    <property type="term" value="C:membrane"/>
    <property type="evidence" value="ECO:0007669"/>
    <property type="project" value="UniProtKB-SubCell"/>
</dbReference>
<feature type="transmembrane region" description="Helical" evidence="5">
    <location>
        <begin position="83"/>
        <end position="102"/>
    </location>
</feature>
<evidence type="ECO:0000256" key="4">
    <source>
        <dbReference type="ARBA" id="ARBA00023136"/>
    </source>
</evidence>
<keyword evidence="3 5" id="KW-1133">Transmembrane helix</keyword>
<proteinExistence type="predicted"/>
<feature type="transmembrane region" description="Helical" evidence="5">
    <location>
        <begin position="43"/>
        <end position="63"/>
    </location>
</feature>
<evidence type="ECO:0008006" key="7">
    <source>
        <dbReference type="Google" id="ProtNLM"/>
    </source>
</evidence>
<feature type="transmembrane region" description="Helical" evidence="5">
    <location>
        <begin position="123"/>
        <end position="142"/>
    </location>
</feature>
<evidence type="ECO:0000313" key="6">
    <source>
        <dbReference type="EMBL" id="HGE99578.1"/>
    </source>
</evidence>
<evidence type="ECO:0000256" key="1">
    <source>
        <dbReference type="ARBA" id="ARBA00004141"/>
    </source>
</evidence>
<protein>
    <recommendedName>
        <fullName evidence="7">DUF1295 domain-containing protein</fullName>
    </recommendedName>
</protein>
<dbReference type="Pfam" id="PF04140">
    <property type="entry name" value="ICMT"/>
    <property type="match status" value="1"/>
</dbReference>
<sequence>MEEREEEGVWSVVRKRNMRSILPERIEVKVSLLSKFLYRWRGVIGGIFFLVLLPFSSPQVMIFPQAPLNRGFHPFTPLGKNQIGFASLIIGMTLRFWARGYIGRESDSRVFSLPEVITSSIYWLRHPLYLANFFLVLGVMLFLNPPKVMAYACLFGFGLEYGLFVLSEERLRKNGKEVKRRWSFSSALLELRTALILGLIFVLLPSGGLSVYGAGFSPQDKGFHRKRDSL</sequence>
<name>A0A7C3Z3J0_UNCW3</name>
<evidence type="ECO:0000256" key="2">
    <source>
        <dbReference type="ARBA" id="ARBA00022692"/>
    </source>
</evidence>
<comment type="caution">
    <text evidence="6">The sequence shown here is derived from an EMBL/GenBank/DDBJ whole genome shotgun (WGS) entry which is preliminary data.</text>
</comment>
<dbReference type="InterPro" id="IPR007269">
    <property type="entry name" value="ICMT_MeTrfase"/>
</dbReference>
<organism evidence="6">
    <name type="scientific">candidate division WOR-3 bacterium</name>
    <dbReference type="NCBI Taxonomy" id="2052148"/>
    <lineage>
        <taxon>Bacteria</taxon>
        <taxon>Bacteria division WOR-3</taxon>
    </lineage>
</organism>
<reference evidence="6" key="1">
    <citation type="journal article" date="2020" name="mSystems">
        <title>Genome- and Community-Level Interaction Insights into Carbon Utilization and Element Cycling Functions of Hydrothermarchaeota in Hydrothermal Sediment.</title>
        <authorList>
            <person name="Zhou Z."/>
            <person name="Liu Y."/>
            <person name="Xu W."/>
            <person name="Pan J."/>
            <person name="Luo Z.H."/>
            <person name="Li M."/>
        </authorList>
    </citation>
    <scope>NUCLEOTIDE SEQUENCE [LARGE SCALE GENOMIC DNA]</scope>
    <source>
        <strain evidence="6">SpSt-906</strain>
    </source>
</reference>
<dbReference type="GO" id="GO:0004671">
    <property type="term" value="F:protein C-terminal S-isoprenylcysteine carboxyl O-methyltransferase activity"/>
    <property type="evidence" value="ECO:0007669"/>
    <property type="project" value="InterPro"/>
</dbReference>
<accession>A0A7C3Z3J0</accession>
<evidence type="ECO:0000256" key="5">
    <source>
        <dbReference type="SAM" id="Phobius"/>
    </source>
</evidence>
<keyword evidence="2 5" id="KW-0812">Transmembrane</keyword>
<gene>
    <name evidence="6" type="ORF">ENX07_05870</name>
</gene>
<dbReference type="AlphaFoldDB" id="A0A7C3Z3J0"/>
<comment type="subcellular location">
    <subcellularLocation>
        <location evidence="1">Membrane</location>
        <topology evidence="1">Multi-pass membrane protein</topology>
    </subcellularLocation>
</comment>